<dbReference type="GO" id="GO:0005794">
    <property type="term" value="C:Golgi apparatus"/>
    <property type="evidence" value="ECO:0007669"/>
    <property type="project" value="TreeGrafter"/>
</dbReference>
<name>A0A8C0EDP0_BUBBB</name>
<organism evidence="2 3">
    <name type="scientific">Bubo bubo</name>
    <name type="common">Eurasian eagle-owl</name>
    <name type="synonym">Strix bubo</name>
    <dbReference type="NCBI Taxonomy" id="30461"/>
    <lineage>
        <taxon>Eukaryota</taxon>
        <taxon>Metazoa</taxon>
        <taxon>Chordata</taxon>
        <taxon>Craniata</taxon>
        <taxon>Vertebrata</taxon>
        <taxon>Euteleostomi</taxon>
        <taxon>Archelosauria</taxon>
        <taxon>Archosauria</taxon>
        <taxon>Dinosauria</taxon>
        <taxon>Saurischia</taxon>
        <taxon>Theropoda</taxon>
        <taxon>Coelurosauria</taxon>
        <taxon>Aves</taxon>
        <taxon>Neognathae</taxon>
        <taxon>Neoaves</taxon>
        <taxon>Telluraves</taxon>
        <taxon>Strigiformes</taxon>
        <taxon>Strigidae</taxon>
        <taxon>Bubo</taxon>
    </lineage>
</organism>
<dbReference type="PANTHER" id="PTHR48195:SF1">
    <property type="entry name" value="RIKEN CDNA 2410002F23 GENE"/>
    <property type="match status" value="1"/>
</dbReference>
<evidence type="ECO:0000313" key="3">
    <source>
        <dbReference type="Proteomes" id="UP000694567"/>
    </source>
</evidence>
<feature type="region of interest" description="Disordered" evidence="1">
    <location>
        <begin position="189"/>
        <end position="210"/>
    </location>
</feature>
<dbReference type="InterPro" id="IPR053270">
    <property type="entry name" value="Fv1_restriction_factor"/>
</dbReference>
<proteinExistence type="predicted"/>
<evidence type="ECO:0000256" key="1">
    <source>
        <dbReference type="SAM" id="MobiDB-lite"/>
    </source>
</evidence>
<protein>
    <submittedName>
        <fullName evidence="2">Uncharacterized protein</fullName>
    </submittedName>
</protein>
<reference evidence="2" key="1">
    <citation type="submission" date="2025-08" db="UniProtKB">
        <authorList>
            <consortium name="Ensembl"/>
        </authorList>
    </citation>
    <scope>IDENTIFICATION</scope>
</reference>
<accession>A0A8C0EDP0</accession>
<dbReference type="Ensembl" id="ENSBOBT00000003576.1">
    <property type="protein sequence ID" value="ENSBOBP00000003485.1"/>
    <property type="gene ID" value="ENSBOBG00000002439.1"/>
</dbReference>
<sequence length="264" mass="30186">RVEADSHGQPIRKDTIEDYTQHEVNDIIERFKQKPGEPLLAWMVRLHDQGAAGIILDAGDSRRFLILCSDSFVQNAFRNNAQDTNLLALAALGCNNKYPTENDWPASDRQWYTLRDCIHRMKEEGMKAAIFLGDADIMTQCPLSVTMRNRVIKTAPPAYKNVIMTLLINETGNPLSEVIEKVQQLRDLGEWGPRGSAGNRENSNRNDNRISRREMFTALLRDGMPRDKIDGISTPEWWKIYKKRGSFKAPHHSMEQSDMACQEK</sequence>
<evidence type="ECO:0000313" key="2">
    <source>
        <dbReference type="Ensembl" id="ENSBOBP00000003485.1"/>
    </source>
</evidence>
<dbReference type="GO" id="GO:0009615">
    <property type="term" value="P:response to virus"/>
    <property type="evidence" value="ECO:0007669"/>
    <property type="project" value="TreeGrafter"/>
</dbReference>
<keyword evidence="3" id="KW-1185">Reference proteome</keyword>
<dbReference type="AlphaFoldDB" id="A0A8C0EDP0"/>
<dbReference type="Proteomes" id="UP000694567">
    <property type="component" value="Unplaced"/>
</dbReference>
<reference evidence="2" key="2">
    <citation type="submission" date="2025-09" db="UniProtKB">
        <authorList>
            <consortium name="Ensembl"/>
        </authorList>
    </citation>
    <scope>IDENTIFICATION</scope>
</reference>
<dbReference type="PANTHER" id="PTHR48195">
    <property type="entry name" value="FRIEND VIRUS SUSCEPTIBILITY PROTEIN 1"/>
    <property type="match status" value="1"/>
</dbReference>